<evidence type="ECO:0000256" key="4">
    <source>
        <dbReference type="ARBA" id="ARBA00022792"/>
    </source>
</evidence>
<sequence>MTSHSSSSSSSSSGENAAAPSSTSSSSSVSISTNIFQSIMSRSANNSPLSSAHYTAEAALHRPIPLPVVSGAGRDGTAVATVFTNTPAGSLHVGNDINYNNLYASSSSSSPPVPLPDDMSKVALTMRALPYPQPWTRHNATPAELPPNFDWFSESCGSKAAIGVIGGGVMGLLMGVFMGALTDMTPPVTIIEGKEVPQAPLREQARTTMRATADKSLYWCRQFAFITGVFGGTECLVEKYRGKHDVWNAVVSGCVTGAALQAKAGPQASALGCGGFAAFSLVIDSVMGTHS</sequence>
<dbReference type="EMBL" id="JALLBG020000077">
    <property type="protein sequence ID" value="KAL3767219.1"/>
    <property type="molecule type" value="Genomic_DNA"/>
</dbReference>
<dbReference type="PANTHER" id="PTHR14110:SF0">
    <property type="entry name" value="MITOCHONDRIAL IMPORT INNER MEMBRANE TRANSLOCASE SUBUNIT TIM22"/>
    <property type="match status" value="1"/>
</dbReference>
<proteinExistence type="inferred from homology"/>
<evidence type="ECO:0000256" key="9">
    <source>
        <dbReference type="SAM" id="MobiDB-lite"/>
    </source>
</evidence>
<dbReference type="GO" id="GO:0008320">
    <property type="term" value="F:protein transmembrane transporter activity"/>
    <property type="evidence" value="ECO:0007669"/>
    <property type="project" value="UniProtKB-UniRule"/>
</dbReference>
<dbReference type="Pfam" id="PF02466">
    <property type="entry name" value="Tim17"/>
    <property type="match status" value="1"/>
</dbReference>
<organism evidence="10 11">
    <name type="scientific">Discostella pseudostelligera</name>
    <dbReference type="NCBI Taxonomy" id="259834"/>
    <lineage>
        <taxon>Eukaryota</taxon>
        <taxon>Sar</taxon>
        <taxon>Stramenopiles</taxon>
        <taxon>Ochrophyta</taxon>
        <taxon>Bacillariophyta</taxon>
        <taxon>Coscinodiscophyceae</taxon>
        <taxon>Thalassiosirophycidae</taxon>
        <taxon>Stephanodiscales</taxon>
        <taxon>Stephanodiscaceae</taxon>
        <taxon>Discostella</taxon>
    </lineage>
</organism>
<evidence type="ECO:0000256" key="8">
    <source>
        <dbReference type="RuleBase" id="RU367038"/>
    </source>
</evidence>
<evidence type="ECO:0000313" key="11">
    <source>
        <dbReference type="Proteomes" id="UP001530293"/>
    </source>
</evidence>
<comment type="caution">
    <text evidence="10">The sequence shown here is derived from an EMBL/GenBank/DDBJ whole genome shotgun (WGS) entry which is preliminary data.</text>
</comment>
<name>A0ABD3MVG4_9STRA</name>
<keyword evidence="3 8" id="KW-0812">Transmembrane</keyword>
<evidence type="ECO:0000256" key="6">
    <source>
        <dbReference type="ARBA" id="ARBA00023128"/>
    </source>
</evidence>
<keyword evidence="11" id="KW-1185">Reference proteome</keyword>
<dbReference type="GO" id="GO:0045039">
    <property type="term" value="P:protein insertion into mitochondrial inner membrane"/>
    <property type="evidence" value="ECO:0007669"/>
    <property type="project" value="UniProtKB-UniRule"/>
</dbReference>
<dbReference type="InterPro" id="IPR039175">
    <property type="entry name" value="TIM22"/>
</dbReference>
<keyword evidence="5 8" id="KW-1133">Transmembrane helix</keyword>
<dbReference type="AlphaFoldDB" id="A0ABD3MVG4"/>
<comment type="similarity">
    <text evidence="2 8">Belongs to the Tim17/Tim22/Tim23 family.</text>
</comment>
<evidence type="ECO:0000256" key="1">
    <source>
        <dbReference type="ARBA" id="ARBA00004448"/>
    </source>
</evidence>
<evidence type="ECO:0000256" key="2">
    <source>
        <dbReference type="ARBA" id="ARBA00008444"/>
    </source>
</evidence>
<gene>
    <name evidence="10" type="ORF">ACHAWU_003310</name>
</gene>
<evidence type="ECO:0000256" key="7">
    <source>
        <dbReference type="ARBA" id="ARBA00023136"/>
    </source>
</evidence>
<keyword evidence="8" id="KW-0653">Protein transport</keyword>
<evidence type="ECO:0000256" key="5">
    <source>
        <dbReference type="ARBA" id="ARBA00022989"/>
    </source>
</evidence>
<keyword evidence="8" id="KW-0811">Translocation</keyword>
<reference evidence="10 11" key="1">
    <citation type="submission" date="2024-10" db="EMBL/GenBank/DDBJ databases">
        <title>Updated reference genomes for cyclostephanoid diatoms.</title>
        <authorList>
            <person name="Roberts W.R."/>
            <person name="Alverson A.J."/>
        </authorList>
    </citation>
    <scope>NUCLEOTIDE SEQUENCE [LARGE SCALE GENOMIC DNA]</scope>
    <source>
        <strain evidence="10 11">AJA232-27</strain>
    </source>
</reference>
<keyword evidence="8" id="KW-0813">Transport</keyword>
<keyword evidence="4 8" id="KW-0999">Mitochondrion inner membrane</keyword>
<feature type="compositionally biased region" description="Low complexity" evidence="9">
    <location>
        <begin position="1"/>
        <end position="13"/>
    </location>
</feature>
<dbReference type="GO" id="GO:0042721">
    <property type="term" value="C:TIM22 mitochondrial import inner membrane insertion complex"/>
    <property type="evidence" value="ECO:0007669"/>
    <property type="project" value="UniProtKB-UniRule"/>
</dbReference>
<feature type="region of interest" description="Disordered" evidence="9">
    <location>
        <begin position="1"/>
        <end position="28"/>
    </location>
</feature>
<protein>
    <recommendedName>
        <fullName evidence="8">Mitochondrial import inner membrane translocase subunit TIM22</fullName>
    </recommendedName>
</protein>
<keyword evidence="6 8" id="KW-0496">Mitochondrion</keyword>
<evidence type="ECO:0000256" key="3">
    <source>
        <dbReference type="ARBA" id="ARBA00022692"/>
    </source>
</evidence>
<dbReference type="Proteomes" id="UP001530293">
    <property type="component" value="Unassembled WGS sequence"/>
</dbReference>
<dbReference type="PANTHER" id="PTHR14110">
    <property type="entry name" value="MITOCHONDRIAL IMPORT INNER MEMBRANE TRANSLOCASE SUBUNIT TIM22"/>
    <property type="match status" value="1"/>
</dbReference>
<accession>A0ABD3MVG4</accession>
<comment type="subunit">
    <text evidence="8">Component of the TIM22 complex.</text>
</comment>
<evidence type="ECO:0000313" key="10">
    <source>
        <dbReference type="EMBL" id="KAL3767219.1"/>
    </source>
</evidence>
<comment type="function">
    <text evidence="8">Essential core component of the TIM22 complex, a complex that mediates the import and insertion of multi-pass transmembrane proteins into the mitochondrial inner membrane. In the TIM22 complex, it constitutes the voltage-activated and signal-gated channel. Forms a twin-pore translocase that uses the membrane potential as external driving force in 2 voltage-dependent steps.</text>
</comment>
<comment type="subcellular location">
    <subcellularLocation>
        <location evidence="1 8">Mitochondrion inner membrane</location>
        <topology evidence="1 8">Multi-pass membrane protein</topology>
    </subcellularLocation>
</comment>
<comment type="caution">
    <text evidence="8">Lacks conserved residue(s) required for the propagation of feature annotation.</text>
</comment>
<keyword evidence="7 8" id="KW-0472">Membrane</keyword>
<feature type="transmembrane region" description="Helical" evidence="8">
    <location>
        <begin position="160"/>
        <end position="181"/>
    </location>
</feature>